<evidence type="ECO:0000313" key="1">
    <source>
        <dbReference type="EMBL" id="KIO27064.1"/>
    </source>
</evidence>
<evidence type="ECO:0000313" key="2">
    <source>
        <dbReference type="Proteomes" id="UP000054248"/>
    </source>
</evidence>
<name>A0A0C3QKS3_9AGAM</name>
<sequence length="60" mass="6678">MQQHQQTFSAIRNAQHYSLPTPACMLIYEPPQSNPASGMCNYSTAPYGSSHILTFGMEGW</sequence>
<reference evidence="2" key="2">
    <citation type="submission" date="2015-01" db="EMBL/GenBank/DDBJ databases">
        <title>Evolutionary Origins and Diversification of the Mycorrhizal Mutualists.</title>
        <authorList>
            <consortium name="DOE Joint Genome Institute"/>
            <consortium name="Mycorrhizal Genomics Consortium"/>
            <person name="Kohler A."/>
            <person name="Kuo A."/>
            <person name="Nagy L.G."/>
            <person name="Floudas D."/>
            <person name="Copeland A."/>
            <person name="Barry K.W."/>
            <person name="Cichocki N."/>
            <person name="Veneault-Fourrey C."/>
            <person name="LaButti K."/>
            <person name="Lindquist E.A."/>
            <person name="Lipzen A."/>
            <person name="Lundell T."/>
            <person name="Morin E."/>
            <person name="Murat C."/>
            <person name="Riley R."/>
            <person name="Ohm R."/>
            <person name="Sun H."/>
            <person name="Tunlid A."/>
            <person name="Henrissat B."/>
            <person name="Grigoriev I.V."/>
            <person name="Hibbett D.S."/>
            <person name="Martin F."/>
        </authorList>
    </citation>
    <scope>NUCLEOTIDE SEQUENCE [LARGE SCALE GENOMIC DNA]</scope>
    <source>
        <strain evidence="2">MUT 4182</strain>
    </source>
</reference>
<organism evidence="1 2">
    <name type="scientific">Tulasnella calospora MUT 4182</name>
    <dbReference type="NCBI Taxonomy" id="1051891"/>
    <lineage>
        <taxon>Eukaryota</taxon>
        <taxon>Fungi</taxon>
        <taxon>Dikarya</taxon>
        <taxon>Basidiomycota</taxon>
        <taxon>Agaricomycotina</taxon>
        <taxon>Agaricomycetes</taxon>
        <taxon>Cantharellales</taxon>
        <taxon>Tulasnellaceae</taxon>
        <taxon>Tulasnella</taxon>
    </lineage>
</organism>
<protein>
    <submittedName>
        <fullName evidence="1">Uncharacterized protein</fullName>
    </submittedName>
</protein>
<dbReference type="EMBL" id="KN823015">
    <property type="protein sequence ID" value="KIO27064.1"/>
    <property type="molecule type" value="Genomic_DNA"/>
</dbReference>
<proteinExistence type="predicted"/>
<reference evidence="1 2" key="1">
    <citation type="submission" date="2014-04" db="EMBL/GenBank/DDBJ databases">
        <authorList>
            <consortium name="DOE Joint Genome Institute"/>
            <person name="Kuo A."/>
            <person name="Girlanda M."/>
            <person name="Perotto S."/>
            <person name="Kohler A."/>
            <person name="Nagy L.G."/>
            <person name="Floudas D."/>
            <person name="Copeland A."/>
            <person name="Barry K.W."/>
            <person name="Cichocki N."/>
            <person name="Veneault-Fourrey C."/>
            <person name="LaButti K."/>
            <person name="Lindquist E.A."/>
            <person name="Lipzen A."/>
            <person name="Lundell T."/>
            <person name="Morin E."/>
            <person name="Murat C."/>
            <person name="Sun H."/>
            <person name="Tunlid A."/>
            <person name="Henrissat B."/>
            <person name="Grigoriev I.V."/>
            <person name="Hibbett D.S."/>
            <person name="Martin F."/>
            <person name="Nordberg H.P."/>
            <person name="Cantor M.N."/>
            <person name="Hua S.X."/>
        </authorList>
    </citation>
    <scope>NUCLEOTIDE SEQUENCE [LARGE SCALE GENOMIC DNA]</scope>
    <source>
        <strain evidence="1 2">MUT 4182</strain>
    </source>
</reference>
<dbReference type="AlphaFoldDB" id="A0A0C3QKS3"/>
<accession>A0A0C3QKS3</accession>
<dbReference type="Proteomes" id="UP000054248">
    <property type="component" value="Unassembled WGS sequence"/>
</dbReference>
<dbReference type="HOGENOM" id="CLU_2943568_0_0_1"/>
<keyword evidence="2" id="KW-1185">Reference proteome</keyword>
<gene>
    <name evidence="1" type="ORF">M407DRAFT_243512</name>
</gene>